<gene>
    <name evidence="3" type="ORF">J2X16_003374</name>
</gene>
<proteinExistence type="predicted"/>
<protein>
    <submittedName>
        <fullName evidence="3">General secretion pathway protein M</fullName>
    </submittedName>
</protein>
<evidence type="ECO:0000256" key="1">
    <source>
        <dbReference type="SAM" id="Coils"/>
    </source>
</evidence>
<dbReference type="EMBL" id="JAVDXQ010000004">
    <property type="protein sequence ID" value="MDR7298025.1"/>
    <property type="molecule type" value="Genomic_DNA"/>
</dbReference>
<name>A0ABU1ZBM4_9BURK</name>
<keyword evidence="4" id="KW-1185">Reference proteome</keyword>
<dbReference type="Proteomes" id="UP001180536">
    <property type="component" value="Unassembled WGS sequence"/>
</dbReference>
<evidence type="ECO:0000313" key="3">
    <source>
        <dbReference type="EMBL" id="MDR7298025.1"/>
    </source>
</evidence>
<feature type="transmembrane region" description="Helical" evidence="2">
    <location>
        <begin position="37"/>
        <end position="56"/>
    </location>
</feature>
<evidence type="ECO:0000313" key="4">
    <source>
        <dbReference type="Proteomes" id="UP001180536"/>
    </source>
</evidence>
<keyword evidence="2" id="KW-0812">Transmembrane</keyword>
<comment type="caution">
    <text evidence="3">The sequence shown here is derived from an EMBL/GenBank/DDBJ whole genome shotgun (WGS) entry which is preliminary data.</text>
</comment>
<keyword evidence="2" id="KW-1133">Transmembrane helix</keyword>
<dbReference type="InterPro" id="IPR007690">
    <property type="entry name" value="T2SS_GspM"/>
</dbReference>
<keyword evidence="1" id="KW-0175">Coiled coil</keyword>
<evidence type="ECO:0000256" key="2">
    <source>
        <dbReference type="SAM" id="Phobius"/>
    </source>
</evidence>
<reference evidence="3 4" key="1">
    <citation type="submission" date="2023-07" db="EMBL/GenBank/DDBJ databases">
        <title>Sorghum-associated microbial communities from plants grown in Nebraska, USA.</title>
        <authorList>
            <person name="Schachtman D."/>
        </authorList>
    </citation>
    <scope>NUCLEOTIDE SEQUENCE [LARGE SCALE GENOMIC DNA]</scope>
    <source>
        <strain evidence="3 4">BE310</strain>
    </source>
</reference>
<dbReference type="Pfam" id="PF04612">
    <property type="entry name" value="T2SSM"/>
    <property type="match status" value="1"/>
</dbReference>
<feature type="coiled-coil region" evidence="1">
    <location>
        <begin position="63"/>
        <end position="90"/>
    </location>
</feature>
<accession>A0ABU1ZBM4</accession>
<organism evidence="3 4">
    <name type="scientific">Pelomonas aquatica</name>
    <dbReference type="NCBI Taxonomy" id="431058"/>
    <lineage>
        <taxon>Bacteria</taxon>
        <taxon>Pseudomonadati</taxon>
        <taxon>Pseudomonadota</taxon>
        <taxon>Betaproteobacteria</taxon>
        <taxon>Burkholderiales</taxon>
        <taxon>Sphaerotilaceae</taxon>
        <taxon>Roseateles</taxon>
    </lineage>
</organism>
<sequence length="175" mass="18259">MVRFNTSTSGDGLAAQLRHARAQALGQWQSLGERERLAVASIGVLLGLTLAWALLLGPALRTLKTAPAELESLELQLQQMQAQAQEARTLRAAPTVPPAQAQAALKASVDHLGAVARLTLTGDRAVVALNGISTPALQGFLGEVRSAARARPIEAQLTRGPNGYSGSIVLSLGEV</sequence>
<dbReference type="RefSeq" id="WP_082579980.1">
    <property type="nucleotide sequence ID" value="NZ_JAVDXQ010000004.1"/>
</dbReference>
<keyword evidence="2" id="KW-0472">Membrane</keyword>